<dbReference type="EMBL" id="MF668286">
    <property type="protein sequence ID" value="ASZ75050.1"/>
    <property type="molecule type" value="Genomic_DNA"/>
</dbReference>
<name>A0A2D1A729_9CAUD</name>
<reference evidence="2" key="1">
    <citation type="submission" date="2017-08" db="EMBL/GenBank/DDBJ databases">
        <authorList>
            <person name="de Groot N.N."/>
        </authorList>
    </citation>
    <scope>NUCLEOTIDE SEQUENCE [LARGE SCALE GENOMIC DNA]</scope>
</reference>
<evidence type="ECO:0000313" key="1">
    <source>
        <dbReference type="EMBL" id="ASZ75050.1"/>
    </source>
</evidence>
<protein>
    <submittedName>
        <fullName evidence="1">Uncharacterized protein</fullName>
    </submittedName>
</protein>
<sequence>MLKSFLIHNPSVHYIVDGTGNKDDRDFDEILTILEQNEKDGFGTFLFRDSNTVVYCTQANVIWKYVDLS</sequence>
<evidence type="ECO:0000313" key="2">
    <source>
        <dbReference type="Proteomes" id="UP000231419"/>
    </source>
</evidence>
<keyword evidence="2" id="KW-1185">Reference proteome</keyword>
<organism evidence="1 2">
    <name type="scientific">Rhodococcus phage Trina</name>
    <dbReference type="NCBI Taxonomy" id="2027905"/>
    <lineage>
        <taxon>Viruses</taxon>
        <taxon>Duplodnaviria</taxon>
        <taxon>Heunggongvirae</taxon>
        <taxon>Uroviricota</taxon>
        <taxon>Caudoviricetes</taxon>
        <taxon>Trinavirus</taxon>
        <taxon>Trinavirus trina</taxon>
    </lineage>
</organism>
<proteinExistence type="predicted"/>
<gene>
    <name evidence="1" type="ORF">SEA_TRINA_272</name>
</gene>
<accession>A0A2D1A729</accession>
<dbReference type="Proteomes" id="UP000231419">
    <property type="component" value="Segment"/>
</dbReference>